<organism evidence="6 7">
    <name type="scientific">Enteractinococcus helveticum</name>
    <dbReference type="NCBI Taxonomy" id="1837282"/>
    <lineage>
        <taxon>Bacteria</taxon>
        <taxon>Bacillati</taxon>
        <taxon>Actinomycetota</taxon>
        <taxon>Actinomycetes</taxon>
        <taxon>Micrococcales</taxon>
        <taxon>Micrococcaceae</taxon>
    </lineage>
</organism>
<dbReference type="InterPro" id="IPR005471">
    <property type="entry name" value="Tscrpt_reg_IclR_N"/>
</dbReference>
<dbReference type="AlphaFoldDB" id="A0A1B7M197"/>
<accession>A0A1B7M197</accession>
<dbReference type="InterPro" id="IPR036388">
    <property type="entry name" value="WH-like_DNA-bd_sf"/>
</dbReference>
<dbReference type="Gene3D" id="1.10.10.10">
    <property type="entry name" value="Winged helix-like DNA-binding domain superfamily/Winged helix DNA-binding domain"/>
    <property type="match status" value="1"/>
</dbReference>
<proteinExistence type="predicted"/>
<evidence type="ECO:0000256" key="1">
    <source>
        <dbReference type="ARBA" id="ARBA00023015"/>
    </source>
</evidence>
<dbReference type="EMBL" id="LXEY01000014">
    <property type="protein sequence ID" value="OAV62168.1"/>
    <property type="molecule type" value="Genomic_DNA"/>
</dbReference>
<dbReference type="PROSITE" id="PS51077">
    <property type="entry name" value="HTH_ICLR"/>
    <property type="match status" value="1"/>
</dbReference>
<dbReference type="InterPro" id="IPR050707">
    <property type="entry name" value="HTH_MetabolicPath_Reg"/>
</dbReference>
<keyword evidence="2" id="KW-0238">DNA-binding</keyword>
<reference evidence="6 7" key="1">
    <citation type="submission" date="2016-04" db="EMBL/GenBank/DDBJ databases">
        <title>First whole genome shotgun sequence of the bacterium Enteractinococcus sp. strain UASWS1574.</title>
        <authorList>
            <person name="Crovadore J."/>
            <person name="Chablais R."/>
            <person name="Lefort F."/>
        </authorList>
    </citation>
    <scope>NUCLEOTIDE SEQUENCE [LARGE SCALE GENOMIC DNA]</scope>
    <source>
        <strain evidence="6 7">UASWS1574</strain>
    </source>
</reference>
<sequence>MTARSLALLAAFSAERPRLSLSEMARRANLPVSTAHRLVAELVEWGAVERVHNEYVIGQRLWKLGLLAPIRQNIAEIAAPHMQDVLFVTHNVVNLFVLESSKVLLLERISGTKVGTPFRKVGDPLPLHASAAGKVMLAFSRQDLMSQAINNMTSLTKYTITSPAALQAAVAEVKRSGYAISSQETGLDNHAVAVPVLDAMGYAVAALGVVHQKAPAIGSVVPVLRIAARGIARRLTSVELS</sequence>
<gene>
    <name evidence="6" type="ORF">A6F49_07285</name>
</gene>
<dbReference type="GO" id="GO:0003677">
    <property type="term" value="F:DNA binding"/>
    <property type="evidence" value="ECO:0007669"/>
    <property type="project" value="UniProtKB-KW"/>
</dbReference>
<dbReference type="SMART" id="SM00346">
    <property type="entry name" value="HTH_ICLR"/>
    <property type="match status" value="1"/>
</dbReference>
<dbReference type="InterPro" id="IPR014757">
    <property type="entry name" value="Tscrpt_reg_IclR_C"/>
</dbReference>
<evidence type="ECO:0000256" key="3">
    <source>
        <dbReference type="ARBA" id="ARBA00023163"/>
    </source>
</evidence>
<dbReference type="STRING" id="1837282.A6F49_07285"/>
<dbReference type="SUPFAM" id="SSF46785">
    <property type="entry name" value="Winged helix' DNA-binding domain"/>
    <property type="match status" value="1"/>
</dbReference>
<keyword evidence="7" id="KW-1185">Reference proteome</keyword>
<dbReference type="Pfam" id="PF01614">
    <property type="entry name" value="IclR_C"/>
    <property type="match status" value="1"/>
</dbReference>
<dbReference type="InterPro" id="IPR029016">
    <property type="entry name" value="GAF-like_dom_sf"/>
</dbReference>
<evidence type="ECO:0000313" key="7">
    <source>
        <dbReference type="Proteomes" id="UP000078292"/>
    </source>
</evidence>
<evidence type="ECO:0000313" key="6">
    <source>
        <dbReference type="EMBL" id="OAV62168.1"/>
    </source>
</evidence>
<dbReference type="SUPFAM" id="SSF55781">
    <property type="entry name" value="GAF domain-like"/>
    <property type="match status" value="1"/>
</dbReference>
<feature type="domain" description="IclR-ED" evidence="5">
    <location>
        <begin position="60"/>
        <end position="237"/>
    </location>
</feature>
<name>A0A1B7M197_9MICC</name>
<dbReference type="PANTHER" id="PTHR30136">
    <property type="entry name" value="HELIX-TURN-HELIX TRANSCRIPTIONAL REGULATOR, ICLR FAMILY"/>
    <property type="match status" value="1"/>
</dbReference>
<keyword evidence="1" id="KW-0805">Transcription regulation</keyword>
<evidence type="ECO:0000259" key="5">
    <source>
        <dbReference type="PROSITE" id="PS51078"/>
    </source>
</evidence>
<comment type="caution">
    <text evidence="6">The sequence shown here is derived from an EMBL/GenBank/DDBJ whole genome shotgun (WGS) entry which is preliminary data.</text>
</comment>
<protein>
    <submittedName>
        <fullName evidence="6">IclR family transcriptional regulator</fullName>
    </submittedName>
</protein>
<dbReference type="InterPro" id="IPR036390">
    <property type="entry name" value="WH_DNA-bd_sf"/>
</dbReference>
<dbReference type="GO" id="GO:0003700">
    <property type="term" value="F:DNA-binding transcription factor activity"/>
    <property type="evidence" value="ECO:0007669"/>
    <property type="project" value="TreeGrafter"/>
</dbReference>
<evidence type="ECO:0000256" key="2">
    <source>
        <dbReference type="ARBA" id="ARBA00023125"/>
    </source>
</evidence>
<dbReference type="PANTHER" id="PTHR30136:SF24">
    <property type="entry name" value="HTH-TYPE TRANSCRIPTIONAL REPRESSOR ALLR"/>
    <property type="match status" value="1"/>
</dbReference>
<dbReference type="Proteomes" id="UP000078292">
    <property type="component" value="Unassembled WGS sequence"/>
</dbReference>
<dbReference type="Pfam" id="PF09339">
    <property type="entry name" value="HTH_IclR"/>
    <property type="match status" value="1"/>
</dbReference>
<dbReference type="GO" id="GO:0045892">
    <property type="term" value="P:negative regulation of DNA-templated transcription"/>
    <property type="evidence" value="ECO:0007669"/>
    <property type="project" value="TreeGrafter"/>
</dbReference>
<feature type="domain" description="HTH iclR-type" evidence="4">
    <location>
        <begin position="1"/>
        <end position="59"/>
    </location>
</feature>
<dbReference type="Gene3D" id="3.30.450.40">
    <property type="match status" value="1"/>
</dbReference>
<dbReference type="PROSITE" id="PS51078">
    <property type="entry name" value="ICLR_ED"/>
    <property type="match status" value="1"/>
</dbReference>
<evidence type="ECO:0000259" key="4">
    <source>
        <dbReference type="PROSITE" id="PS51077"/>
    </source>
</evidence>
<keyword evidence="3" id="KW-0804">Transcription</keyword>